<dbReference type="GO" id="GO:0005524">
    <property type="term" value="F:ATP binding"/>
    <property type="evidence" value="ECO:0007669"/>
    <property type="project" value="UniProtKB-UniRule"/>
</dbReference>
<evidence type="ECO:0000259" key="8">
    <source>
        <dbReference type="PROSITE" id="PS51161"/>
    </source>
</evidence>
<keyword evidence="2 7" id="KW-0547">Nucleotide-binding</keyword>
<dbReference type="InterPro" id="IPR055173">
    <property type="entry name" value="NrdR-like_N"/>
</dbReference>
<protein>
    <recommendedName>
        <fullName evidence="7">Transcriptional repressor NrdR</fullName>
    </recommendedName>
</protein>
<dbReference type="Proteomes" id="UP000176527">
    <property type="component" value="Unassembled WGS sequence"/>
</dbReference>
<evidence type="ECO:0000256" key="5">
    <source>
        <dbReference type="ARBA" id="ARBA00023125"/>
    </source>
</evidence>
<organism evidence="9 10">
    <name type="scientific">Candidatus Daviesbacteria bacterium RIFCSPHIGHO2_12_FULL_37_11</name>
    <dbReference type="NCBI Taxonomy" id="1797777"/>
    <lineage>
        <taxon>Bacteria</taxon>
        <taxon>Candidatus Daviesiibacteriota</taxon>
    </lineage>
</organism>
<dbReference type="HAMAP" id="MF_00440">
    <property type="entry name" value="NrdR"/>
    <property type="match status" value="1"/>
</dbReference>
<evidence type="ECO:0000256" key="1">
    <source>
        <dbReference type="ARBA" id="ARBA00022491"/>
    </source>
</evidence>
<dbReference type="InterPro" id="IPR003796">
    <property type="entry name" value="RNR_NrdR-like"/>
</dbReference>
<dbReference type="EMBL" id="MFDE01000029">
    <property type="protein sequence ID" value="OGE38102.1"/>
    <property type="molecule type" value="Genomic_DNA"/>
</dbReference>
<keyword evidence="7" id="KW-0862">Zinc</keyword>
<dbReference type="NCBIfam" id="TIGR00244">
    <property type="entry name" value="transcriptional regulator NrdR"/>
    <property type="match status" value="1"/>
</dbReference>
<keyword evidence="3 7" id="KW-0067">ATP-binding</keyword>
<evidence type="ECO:0000313" key="10">
    <source>
        <dbReference type="Proteomes" id="UP000176527"/>
    </source>
</evidence>
<feature type="domain" description="ATP-cone" evidence="8">
    <location>
        <begin position="49"/>
        <end position="138"/>
    </location>
</feature>
<gene>
    <name evidence="7" type="primary">nrdR</name>
    <name evidence="9" type="ORF">A3F00_04885</name>
</gene>
<feature type="zinc finger region" evidence="7">
    <location>
        <begin position="3"/>
        <end position="34"/>
    </location>
</feature>
<dbReference type="InterPro" id="IPR005144">
    <property type="entry name" value="ATP-cone_dom"/>
</dbReference>
<keyword evidence="6 7" id="KW-0804">Transcription</keyword>
<reference evidence="9 10" key="1">
    <citation type="journal article" date="2016" name="Nat. Commun.">
        <title>Thousands of microbial genomes shed light on interconnected biogeochemical processes in an aquifer system.</title>
        <authorList>
            <person name="Anantharaman K."/>
            <person name="Brown C.T."/>
            <person name="Hug L.A."/>
            <person name="Sharon I."/>
            <person name="Castelle C.J."/>
            <person name="Probst A.J."/>
            <person name="Thomas B.C."/>
            <person name="Singh A."/>
            <person name="Wilkins M.J."/>
            <person name="Karaoz U."/>
            <person name="Brodie E.L."/>
            <person name="Williams K.H."/>
            <person name="Hubbard S.S."/>
            <person name="Banfield J.F."/>
        </authorList>
    </citation>
    <scope>NUCLEOTIDE SEQUENCE [LARGE SCALE GENOMIC DNA]</scope>
</reference>
<dbReference type="Pfam" id="PF03477">
    <property type="entry name" value="ATP-cone"/>
    <property type="match status" value="1"/>
</dbReference>
<accession>A0A1F5KAY1</accession>
<proteinExistence type="inferred from homology"/>
<keyword evidence="7" id="KW-0479">Metal-binding</keyword>
<dbReference type="PROSITE" id="PS51161">
    <property type="entry name" value="ATP_CONE"/>
    <property type="match status" value="1"/>
</dbReference>
<dbReference type="AlphaFoldDB" id="A0A1F5KAY1"/>
<keyword evidence="5 7" id="KW-0238">DNA-binding</keyword>
<evidence type="ECO:0000256" key="6">
    <source>
        <dbReference type="ARBA" id="ARBA00023163"/>
    </source>
</evidence>
<comment type="similarity">
    <text evidence="7">Belongs to the NrdR family.</text>
</comment>
<evidence type="ECO:0000313" key="9">
    <source>
        <dbReference type="EMBL" id="OGE38102.1"/>
    </source>
</evidence>
<dbReference type="Pfam" id="PF22811">
    <property type="entry name" value="Zn_ribbon_NrdR"/>
    <property type="match status" value="1"/>
</dbReference>
<dbReference type="GO" id="GO:0045892">
    <property type="term" value="P:negative regulation of DNA-templated transcription"/>
    <property type="evidence" value="ECO:0007669"/>
    <property type="project" value="UniProtKB-UniRule"/>
</dbReference>
<dbReference type="PANTHER" id="PTHR30455:SF2">
    <property type="entry name" value="TRANSCRIPTIONAL REPRESSOR NRDR"/>
    <property type="match status" value="1"/>
</dbReference>
<evidence type="ECO:0000256" key="7">
    <source>
        <dbReference type="HAMAP-Rule" id="MF_00440"/>
    </source>
</evidence>
<keyword evidence="1 7" id="KW-0678">Repressor</keyword>
<dbReference type="GO" id="GO:0003677">
    <property type="term" value="F:DNA binding"/>
    <property type="evidence" value="ECO:0007669"/>
    <property type="project" value="UniProtKB-KW"/>
</dbReference>
<evidence type="ECO:0000256" key="2">
    <source>
        <dbReference type="ARBA" id="ARBA00022741"/>
    </source>
</evidence>
<keyword evidence="4 7" id="KW-0805">Transcription regulation</keyword>
<comment type="cofactor">
    <cofactor evidence="7">
        <name>Zn(2+)</name>
        <dbReference type="ChEBI" id="CHEBI:29105"/>
    </cofactor>
    <text evidence="7">Binds 1 zinc ion.</text>
</comment>
<comment type="function">
    <text evidence="7">Negatively regulates transcription of bacterial ribonucleotide reductase nrd genes and operons by binding to NrdR-boxes.</text>
</comment>
<evidence type="ECO:0000256" key="4">
    <source>
        <dbReference type="ARBA" id="ARBA00023015"/>
    </source>
</evidence>
<comment type="caution">
    <text evidence="9">The sequence shown here is derived from an EMBL/GenBank/DDBJ whole genome shotgun (WGS) entry which is preliminary data.</text>
</comment>
<sequence>MKCPYCASSSSRVIDKRGVDGKGEIRRRRECLSCNRRFTTYEGLATLKILVIKKDGRKEEYDKEKLKNGLVKALEKRPGIDRLEVIVDKIEARIRLNGVKEINSTDLGNWILKELKKLDSVAYLRFASVYRTFEDVKDFEKELKSL</sequence>
<dbReference type="PANTHER" id="PTHR30455">
    <property type="entry name" value="TRANSCRIPTIONAL REPRESSOR NRDR"/>
    <property type="match status" value="1"/>
</dbReference>
<evidence type="ECO:0000256" key="3">
    <source>
        <dbReference type="ARBA" id="ARBA00022840"/>
    </source>
</evidence>
<keyword evidence="7" id="KW-0863">Zinc-finger</keyword>
<name>A0A1F5KAY1_9BACT</name>
<dbReference type="GO" id="GO:0008270">
    <property type="term" value="F:zinc ion binding"/>
    <property type="evidence" value="ECO:0007669"/>
    <property type="project" value="UniProtKB-UniRule"/>
</dbReference>